<keyword evidence="5" id="KW-1185">Reference proteome</keyword>
<comment type="caution">
    <text evidence="4">The sequence shown here is derived from an EMBL/GenBank/DDBJ whole genome shotgun (WGS) entry which is preliminary data.</text>
</comment>
<protein>
    <submittedName>
        <fullName evidence="4">LytTR family DNA-binding domain-containing protein</fullName>
    </submittedName>
</protein>
<feature type="region of interest" description="Disordered" evidence="1">
    <location>
        <begin position="145"/>
        <end position="176"/>
    </location>
</feature>
<evidence type="ECO:0000256" key="1">
    <source>
        <dbReference type="SAM" id="MobiDB-lite"/>
    </source>
</evidence>
<accession>A0ABW4M6I5</accession>
<gene>
    <name evidence="4" type="ORF">ACFSE1_16435</name>
</gene>
<keyword evidence="2" id="KW-0812">Transmembrane</keyword>
<feature type="transmembrane region" description="Helical" evidence="2">
    <location>
        <begin position="51"/>
        <end position="76"/>
    </location>
</feature>
<reference evidence="5" key="1">
    <citation type="journal article" date="2019" name="Int. J. Syst. Evol. Microbiol.">
        <title>The Global Catalogue of Microorganisms (GCM) 10K type strain sequencing project: providing services to taxonomists for standard genome sequencing and annotation.</title>
        <authorList>
            <consortium name="The Broad Institute Genomics Platform"/>
            <consortium name="The Broad Institute Genome Sequencing Center for Infectious Disease"/>
            <person name="Wu L."/>
            <person name="Ma J."/>
        </authorList>
    </citation>
    <scope>NUCLEOTIDE SEQUENCE [LARGE SCALE GENOMIC DNA]</scope>
    <source>
        <strain evidence="5">CG52</strain>
    </source>
</reference>
<proteinExistence type="predicted"/>
<name>A0ABW4M6I5_9HYPH</name>
<evidence type="ECO:0000313" key="4">
    <source>
        <dbReference type="EMBL" id="MFD1747063.1"/>
    </source>
</evidence>
<feature type="transmembrane region" description="Helical" evidence="2">
    <location>
        <begin position="20"/>
        <end position="39"/>
    </location>
</feature>
<organism evidence="4 5">
    <name type="scientific">Rhizobium helianthi</name>
    <dbReference type="NCBI Taxonomy" id="1132695"/>
    <lineage>
        <taxon>Bacteria</taxon>
        <taxon>Pseudomonadati</taxon>
        <taxon>Pseudomonadota</taxon>
        <taxon>Alphaproteobacteria</taxon>
        <taxon>Hyphomicrobiales</taxon>
        <taxon>Rhizobiaceae</taxon>
        <taxon>Rhizobium/Agrobacterium group</taxon>
        <taxon>Rhizobium</taxon>
    </lineage>
</organism>
<evidence type="ECO:0000313" key="5">
    <source>
        <dbReference type="Proteomes" id="UP001597322"/>
    </source>
</evidence>
<keyword evidence="2" id="KW-0472">Membrane</keyword>
<keyword evidence="2" id="KW-1133">Transmembrane helix</keyword>
<dbReference type="InterPro" id="IPR007492">
    <property type="entry name" value="LytTR_DNA-bd_dom"/>
</dbReference>
<keyword evidence="4" id="KW-0238">DNA-binding</keyword>
<evidence type="ECO:0000256" key="2">
    <source>
        <dbReference type="SAM" id="Phobius"/>
    </source>
</evidence>
<dbReference type="PROSITE" id="PS50930">
    <property type="entry name" value="HTH_LYTTR"/>
    <property type="match status" value="1"/>
</dbReference>
<feature type="transmembrane region" description="Helical" evidence="2">
    <location>
        <begin position="88"/>
        <end position="110"/>
    </location>
</feature>
<dbReference type="GO" id="GO:0003677">
    <property type="term" value="F:DNA binding"/>
    <property type="evidence" value="ECO:0007669"/>
    <property type="project" value="UniProtKB-KW"/>
</dbReference>
<dbReference type="Gene3D" id="2.40.50.1020">
    <property type="entry name" value="LytTr DNA-binding domain"/>
    <property type="match status" value="1"/>
</dbReference>
<dbReference type="Proteomes" id="UP001597322">
    <property type="component" value="Unassembled WGS sequence"/>
</dbReference>
<sequence length="283" mass="30668">MSGAHLQNTLREMQGFFRSYRFWLLIAVVALLFTITGAMGTGATMPVLQRLSFWLALHTMAFSTAVVFAACADWLLGEIVASRLTRMLLGSAAAAAPIGFGVTLLEAGFMGGPVTLSEVGQQAAMSLPLCLLLCTLTYLTQADQSEPQSPFSDPAVPPSTASAPSPETHQTAPPPALLSRLNPQNRGALLRISAQDHYIEVITARGRELILLRLSDALKEIGGTDGIQIHRSHWVAALHIERLERQRGRLFLLTKGGSELPVSRANEAQVRQFVSNRRNPQSC</sequence>
<evidence type="ECO:0000259" key="3">
    <source>
        <dbReference type="PROSITE" id="PS50930"/>
    </source>
</evidence>
<dbReference type="Pfam" id="PF04397">
    <property type="entry name" value="LytTR"/>
    <property type="match status" value="1"/>
</dbReference>
<dbReference type="SMART" id="SM00850">
    <property type="entry name" value="LytTR"/>
    <property type="match status" value="1"/>
</dbReference>
<dbReference type="RefSeq" id="WP_377403619.1">
    <property type="nucleotide sequence ID" value="NZ_JBHUEQ010000027.1"/>
</dbReference>
<dbReference type="EMBL" id="JBHUEQ010000027">
    <property type="protein sequence ID" value="MFD1747063.1"/>
    <property type="molecule type" value="Genomic_DNA"/>
</dbReference>
<feature type="domain" description="HTH LytTR-type" evidence="3">
    <location>
        <begin position="189"/>
        <end position="276"/>
    </location>
</feature>